<feature type="transmembrane region" description="Helical" evidence="2">
    <location>
        <begin position="74"/>
        <end position="95"/>
    </location>
</feature>
<evidence type="ECO:0000256" key="1">
    <source>
        <dbReference type="ARBA" id="ARBA00035112"/>
    </source>
</evidence>
<dbReference type="OrthoDB" id="3687641at2759"/>
<dbReference type="STRING" id="1231657.A0A1Y2A754"/>
<sequence>MEAATIMQPSVLGILPEPCPTAKSAKLFFKSFLVVWDLLRPTTMAVNQKYELIEDEEKKSCSSGRWSVGVCPRCAFLCALVIVSISANIFQYLLLNPFLFPRRWSQERSEFAKIEYEHNLPWDGVTSYNNGNYTEQDLKWGELRVDDGIIALSKSYAMEKGLPPSEQFPWDSSKAIYLVNGYHGIHCLTQVYLTLKEYREGLPQSHGFEHASHCLDWLRNDIQCRADDTPLYMKMGEHGPENGVGQYRKCKDWSKLAEWAQENTACYRYGDFVTGDKQRSQIGRFKYCPKDSPYLPKVRKYF</sequence>
<evidence type="ECO:0000313" key="4">
    <source>
        <dbReference type="Proteomes" id="UP000193144"/>
    </source>
</evidence>
<protein>
    <recommendedName>
        <fullName evidence="5">Tat pathway signal sequence</fullName>
    </recommendedName>
</protein>
<dbReference type="Proteomes" id="UP000193144">
    <property type="component" value="Unassembled WGS sequence"/>
</dbReference>
<dbReference type="EMBL" id="MCFA01000007">
    <property type="protein sequence ID" value="ORY18372.1"/>
    <property type="molecule type" value="Genomic_DNA"/>
</dbReference>
<proteinExistence type="inferred from homology"/>
<keyword evidence="4" id="KW-1185">Reference proteome</keyword>
<dbReference type="InterPro" id="IPR021765">
    <property type="entry name" value="UstYa-like"/>
</dbReference>
<gene>
    <name evidence="3" type="ORF">BCR34DRAFT_504701</name>
</gene>
<evidence type="ECO:0000256" key="2">
    <source>
        <dbReference type="SAM" id="Phobius"/>
    </source>
</evidence>
<dbReference type="PANTHER" id="PTHR33365">
    <property type="entry name" value="YALI0B05434P"/>
    <property type="match status" value="1"/>
</dbReference>
<feature type="non-terminal residue" evidence="3">
    <location>
        <position position="302"/>
    </location>
</feature>
<dbReference type="PANTHER" id="PTHR33365:SF6">
    <property type="entry name" value="OXIDASE USTYA"/>
    <property type="match status" value="1"/>
</dbReference>
<dbReference type="AlphaFoldDB" id="A0A1Y2A754"/>
<dbReference type="Pfam" id="PF11807">
    <property type="entry name" value="UstYa"/>
    <property type="match status" value="1"/>
</dbReference>
<keyword evidence="2" id="KW-0812">Transmembrane</keyword>
<comment type="caution">
    <text evidence="3">The sequence shown here is derived from an EMBL/GenBank/DDBJ whole genome shotgun (WGS) entry which is preliminary data.</text>
</comment>
<accession>A0A1Y2A754</accession>
<evidence type="ECO:0000313" key="3">
    <source>
        <dbReference type="EMBL" id="ORY18372.1"/>
    </source>
</evidence>
<name>A0A1Y2A754_9PLEO</name>
<organism evidence="3 4">
    <name type="scientific">Clohesyomyces aquaticus</name>
    <dbReference type="NCBI Taxonomy" id="1231657"/>
    <lineage>
        <taxon>Eukaryota</taxon>
        <taxon>Fungi</taxon>
        <taxon>Dikarya</taxon>
        <taxon>Ascomycota</taxon>
        <taxon>Pezizomycotina</taxon>
        <taxon>Dothideomycetes</taxon>
        <taxon>Pleosporomycetidae</taxon>
        <taxon>Pleosporales</taxon>
        <taxon>Lindgomycetaceae</taxon>
        <taxon>Clohesyomyces</taxon>
    </lineage>
</organism>
<evidence type="ECO:0008006" key="5">
    <source>
        <dbReference type="Google" id="ProtNLM"/>
    </source>
</evidence>
<keyword evidence="2" id="KW-0472">Membrane</keyword>
<keyword evidence="2" id="KW-1133">Transmembrane helix</keyword>
<comment type="similarity">
    <text evidence="1">Belongs to the ustYa family.</text>
</comment>
<dbReference type="GO" id="GO:0043386">
    <property type="term" value="P:mycotoxin biosynthetic process"/>
    <property type="evidence" value="ECO:0007669"/>
    <property type="project" value="InterPro"/>
</dbReference>
<reference evidence="3 4" key="1">
    <citation type="submission" date="2016-07" db="EMBL/GenBank/DDBJ databases">
        <title>Pervasive Adenine N6-methylation of Active Genes in Fungi.</title>
        <authorList>
            <consortium name="DOE Joint Genome Institute"/>
            <person name="Mondo S.J."/>
            <person name="Dannebaum R.O."/>
            <person name="Kuo R.C."/>
            <person name="Labutti K."/>
            <person name="Haridas S."/>
            <person name="Kuo A."/>
            <person name="Salamov A."/>
            <person name="Ahrendt S.R."/>
            <person name="Lipzen A."/>
            <person name="Sullivan W."/>
            <person name="Andreopoulos W.B."/>
            <person name="Clum A."/>
            <person name="Lindquist E."/>
            <person name="Daum C."/>
            <person name="Ramamoorthy G.K."/>
            <person name="Gryganskyi A."/>
            <person name="Culley D."/>
            <person name="Magnuson J.K."/>
            <person name="James T.Y."/>
            <person name="O'Malley M.A."/>
            <person name="Stajich J.E."/>
            <person name="Spatafora J.W."/>
            <person name="Visel A."/>
            <person name="Grigoriev I.V."/>
        </authorList>
    </citation>
    <scope>NUCLEOTIDE SEQUENCE [LARGE SCALE GENOMIC DNA]</scope>
    <source>
        <strain evidence="3 4">CBS 115471</strain>
    </source>
</reference>